<evidence type="ECO:0000313" key="7">
    <source>
        <dbReference type="EMBL" id="KAB0677347.1"/>
    </source>
</evidence>
<proteinExistence type="inferred from homology"/>
<dbReference type="InterPro" id="IPR036318">
    <property type="entry name" value="FAD-bd_PCMH-like_sf"/>
</dbReference>
<evidence type="ECO:0000256" key="3">
    <source>
        <dbReference type="ARBA" id="ARBA00022630"/>
    </source>
</evidence>
<comment type="similarity">
    <text evidence="2">Belongs to the oxygen-dependent FAD-linked oxidoreductase family.</text>
</comment>
<dbReference type="GO" id="GO:0071949">
    <property type="term" value="F:FAD binding"/>
    <property type="evidence" value="ECO:0007669"/>
    <property type="project" value="InterPro"/>
</dbReference>
<comment type="cofactor">
    <cofactor evidence="1">
        <name>FAD</name>
        <dbReference type="ChEBI" id="CHEBI:57692"/>
    </cofactor>
</comment>
<dbReference type="PANTHER" id="PTHR42973:SF39">
    <property type="entry name" value="FAD-BINDING PCMH-TYPE DOMAIN-CONTAINING PROTEIN"/>
    <property type="match status" value="1"/>
</dbReference>
<dbReference type="InterPro" id="IPR006094">
    <property type="entry name" value="Oxid_FAD_bind_N"/>
</dbReference>
<organism evidence="7 8">
    <name type="scientific">Plantimonas leprariae</name>
    <dbReference type="NCBI Taxonomy" id="2615207"/>
    <lineage>
        <taxon>Bacteria</taxon>
        <taxon>Pseudomonadati</taxon>
        <taxon>Pseudomonadota</taxon>
        <taxon>Alphaproteobacteria</taxon>
        <taxon>Hyphomicrobiales</taxon>
        <taxon>Aurantimonadaceae</taxon>
        <taxon>Plantimonas</taxon>
    </lineage>
</organism>
<dbReference type="Pfam" id="PF08031">
    <property type="entry name" value="BBE"/>
    <property type="match status" value="1"/>
</dbReference>
<evidence type="ECO:0000256" key="5">
    <source>
        <dbReference type="ARBA" id="ARBA00023002"/>
    </source>
</evidence>
<feature type="domain" description="FAD-binding PCMH-type" evidence="6">
    <location>
        <begin position="42"/>
        <end position="211"/>
    </location>
</feature>
<evidence type="ECO:0000313" key="8">
    <source>
        <dbReference type="Proteomes" id="UP000432089"/>
    </source>
</evidence>
<dbReference type="InterPro" id="IPR016167">
    <property type="entry name" value="FAD-bd_PCMH_sub1"/>
</dbReference>
<dbReference type="Pfam" id="PF01565">
    <property type="entry name" value="FAD_binding_4"/>
    <property type="match status" value="1"/>
</dbReference>
<reference evidence="7 8" key="1">
    <citation type="submission" date="2019-09" db="EMBL/GenBank/DDBJ databases">
        <title>YIM 132180 draft genome.</title>
        <authorList>
            <person name="Zhang K."/>
        </authorList>
    </citation>
    <scope>NUCLEOTIDE SEQUENCE [LARGE SCALE GENOMIC DNA]</scope>
    <source>
        <strain evidence="7 8">YIM 132180</strain>
    </source>
</reference>
<dbReference type="Proteomes" id="UP000432089">
    <property type="component" value="Unassembled WGS sequence"/>
</dbReference>
<keyword evidence="3" id="KW-0285">Flavoprotein</keyword>
<evidence type="ECO:0000256" key="2">
    <source>
        <dbReference type="ARBA" id="ARBA00005466"/>
    </source>
</evidence>
<dbReference type="PANTHER" id="PTHR42973">
    <property type="entry name" value="BINDING OXIDOREDUCTASE, PUTATIVE (AFU_ORTHOLOGUE AFUA_1G17690)-RELATED"/>
    <property type="match status" value="1"/>
</dbReference>
<name>A0A7V7PLT1_9HYPH</name>
<keyword evidence="8" id="KW-1185">Reference proteome</keyword>
<dbReference type="AlphaFoldDB" id="A0A7V7PLT1"/>
<dbReference type="InterPro" id="IPR050416">
    <property type="entry name" value="FAD-linked_Oxidoreductase"/>
</dbReference>
<dbReference type="InterPro" id="IPR016169">
    <property type="entry name" value="FAD-bd_PCMH_sub2"/>
</dbReference>
<dbReference type="PROSITE" id="PS51387">
    <property type="entry name" value="FAD_PCMH"/>
    <property type="match status" value="1"/>
</dbReference>
<evidence type="ECO:0000256" key="4">
    <source>
        <dbReference type="ARBA" id="ARBA00022827"/>
    </source>
</evidence>
<dbReference type="Gene3D" id="3.40.462.20">
    <property type="match status" value="1"/>
</dbReference>
<dbReference type="InterPro" id="IPR016166">
    <property type="entry name" value="FAD-bd_PCMH"/>
</dbReference>
<keyword evidence="4" id="KW-0274">FAD</keyword>
<comment type="caution">
    <text evidence="7">The sequence shown here is derived from an EMBL/GenBank/DDBJ whole genome shotgun (WGS) entry which is preliminary data.</text>
</comment>
<keyword evidence="5" id="KW-0560">Oxidoreductase</keyword>
<gene>
    <name evidence="7" type="ORF">F6X38_18305</name>
</gene>
<dbReference type="RefSeq" id="WP_150972208.1">
    <property type="nucleotide sequence ID" value="NZ_VZDO01000017.1"/>
</dbReference>
<evidence type="ECO:0000256" key="1">
    <source>
        <dbReference type="ARBA" id="ARBA00001974"/>
    </source>
</evidence>
<dbReference type="InterPro" id="IPR012951">
    <property type="entry name" value="BBE"/>
</dbReference>
<evidence type="ECO:0000259" key="6">
    <source>
        <dbReference type="PROSITE" id="PS51387"/>
    </source>
</evidence>
<dbReference type="SUPFAM" id="SSF56176">
    <property type="entry name" value="FAD-binding/transporter-associated domain-like"/>
    <property type="match status" value="1"/>
</dbReference>
<dbReference type="Gene3D" id="3.30.465.10">
    <property type="match status" value="1"/>
</dbReference>
<dbReference type="EMBL" id="VZDO01000017">
    <property type="protein sequence ID" value="KAB0677347.1"/>
    <property type="molecule type" value="Genomic_DNA"/>
</dbReference>
<accession>A0A7V7PLT1</accession>
<dbReference type="GO" id="GO:0016491">
    <property type="term" value="F:oxidoreductase activity"/>
    <property type="evidence" value="ECO:0007669"/>
    <property type="project" value="UniProtKB-KW"/>
</dbReference>
<protein>
    <submittedName>
        <fullName evidence="7">FAD-binding oxidoreductase</fullName>
    </submittedName>
</protein>
<sequence length="455" mass="47947">MTSAPDAAPAPLDPPNAAADAASDAMVVRTELADRALFNGAVTSRPLAFAECADEAAVVAALGTAADLGLCVAALAGGHDVSGRAFVEDNLVLDLRRIRDVRVDPAASEVTFGGGALTGDVLAALPDGLVTATGTVLSVGMTGLALGGGYGRLVNRLGLAADCMRSARVVLADGSVVLASEREDAELFWALRGGGSGFGIVTSMTMALHALPRVLGATVLYPLDRAEDTLLRAQATLDSHPFDLSLFMGFVTAPTGEAMLFVAPMWSGDPATGEALIESLTALDGALVLERGWCRYRDTLSEESEKAWPKGRRYHLPTRTLGRLDETAVEMLVDAARRMTSPHSAIVLHDFHGAAAQVPPDATAFALREDHFVVEIIAAWDSDPGGGSRHRRWADELSAELAIIAIPGGYVNLLAPAESERVRRFYGLSAQRLADVKRRVDPNDMFRSGIGRLVD</sequence>
<dbReference type="Gene3D" id="3.30.43.10">
    <property type="entry name" value="Uridine Diphospho-n-acetylenolpyruvylglucosamine Reductase, domain 2"/>
    <property type="match status" value="1"/>
</dbReference>